<protein>
    <submittedName>
        <fullName evidence="1">8502_t:CDS:1</fullName>
    </submittedName>
</protein>
<sequence>IHVANIVPNCEGTIYKISNWHKWTWPDEGAEAGYILARSLPGLGL</sequence>
<accession>A0ACA9MT98</accession>
<gene>
    <name evidence="1" type="ORF">SPELUC_LOCUS7558</name>
</gene>
<evidence type="ECO:0000313" key="1">
    <source>
        <dbReference type="EMBL" id="CAG8612739.1"/>
    </source>
</evidence>
<evidence type="ECO:0000313" key="2">
    <source>
        <dbReference type="Proteomes" id="UP000789366"/>
    </source>
</evidence>
<keyword evidence="2" id="KW-1185">Reference proteome</keyword>
<organism evidence="1 2">
    <name type="scientific">Cetraspora pellucida</name>
    <dbReference type="NCBI Taxonomy" id="1433469"/>
    <lineage>
        <taxon>Eukaryota</taxon>
        <taxon>Fungi</taxon>
        <taxon>Fungi incertae sedis</taxon>
        <taxon>Mucoromycota</taxon>
        <taxon>Glomeromycotina</taxon>
        <taxon>Glomeromycetes</taxon>
        <taxon>Diversisporales</taxon>
        <taxon>Gigasporaceae</taxon>
        <taxon>Cetraspora</taxon>
    </lineage>
</organism>
<name>A0ACA9MT98_9GLOM</name>
<dbReference type="EMBL" id="CAJVPW010010188">
    <property type="protein sequence ID" value="CAG8612739.1"/>
    <property type="molecule type" value="Genomic_DNA"/>
</dbReference>
<reference evidence="1" key="1">
    <citation type="submission" date="2021-06" db="EMBL/GenBank/DDBJ databases">
        <authorList>
            <person name="Kallberg Y."/>
            <person name="Tangrot J."/>
            <person name="Rosling A."/>
        </authorList>
    </citation>
    <scope>NUCLEOTIDE SEQUENCE</scope>
    <source>
        <strain evidence="1">28 12/20/2015</strain>
    </source>
</reference>
<feature type="non-terminal residue" evidence="1">
    <location>
        <position position="1"/>
    </location>
</feature>
<proteinExistence type="predicted"/>
<comment type="caution">
    <text evidence="1">The sequence shown here is derived from an EMBL/GenBank/DDBJ whole genome shotgun (WGS) entry which is preliminary data.</text>
</comment>
<dbReference type="Proteomes" id="UP000789366">
    <property type="component" value="Unassembled WGS sequence"/>
</dbReference>